<dbReference type="EMBL" id="UINC01111252">
    <property type="protein sequence ID" value="SVC79334.1"/>
    <property type="molecule type" value="Genomic_DNA"/>
</dbReference>
<proteinExistence type="predicted"/>
<name>A0A382Q168_9ZZZZ</name>
<protein>
    <submittedName>
        <fullName evidence="2">Uncharacterized protein</fullName>
    </submittedName>
</protein>
<dbReference type="AlphaFoldDB" id="A0A382Q168"/>
<feature type="non-terminal residue" evidence="2">
    <location>
        <position position="1"/>
    </location>
</feature>
<evidence type="ECO:0000313" key="2">
    <source>
        <dbReference type="EMBL" id="SVC79334.1"/>
    </source>
</evidence>
<organism evidence="2">
    <name type="scientific">marine metagenome</name>
    <dbReference type="NCBI Taxonomy" id="408172"/>
    <lineage>
        <taxon>unclassified sequences</taxon>
        <taxon>metagenomes</taxon>
        <taxon>ecological metagenomes</taxon>
    </lineage>
</organism>
<reference evidence="2" key="1">
    <citation type="submission" date="2018-05" db="EMBL/GenBank/DDBJ databases">
        <authorList>
            <person name="Lanie J.A."/>
            <person name="Ng W.-L."/>
            <person name="Kazmierczak K.M."/>
            <person name="Andrzejewski T.M."/>
            <person name="Davidsen T.M."/>
            <person name="Wayne K.J."/>
            <person name="Tettelin H."/>
            <person name="Glass J.I."/>
            <person name="Rusch D."/>
            <person name="Podicherti R."/>
            <person name="Tsui H.-C.T."/>
            <person name="Winkler M.E."/>
        </authorList>
    </citation>
    <scope>NUCLEOTIDE SEQUENCE</scope>
</reference>
<keyword evidence="1" id="KW-0472">Membrane</keyword>
<keyword evidence="1" id="KW-1133">Transmembrane helix</keyword>
<keyword evidence="1" id="KW-0812">Transmembrane</keyword>
<sequence length="49" mass="5659">MYRFWTVTLLRFVALFFVFAVTIAIYCYPGGNIHNPAQPGYSLTHNFLS</sequence>
<accession>A0A382Q168</accession>
<feature type="transmembrane region" description="Helical" evidence="1">
    <location>
        <begin position="12"/>
        <end position="31"/>
    </location>
</feature>
<evidence type="ECO:0000256" key="1">
    <source>
        <dbReference type="SAM" id="Phobius"/>
    </source>
</evidence>
<feature type="non-terminal residue" evidence="2">
    <location>
        <position position="49"/>
    </location>
</feature>
<gene>
    <name evidence="2" type="ORF">METZ01_LOCUS332188</name>
</gene>